<keyword evidence="2" id="KW-1185">Reference proteome</keyword>
<reference evidence="1 2" key="1">
    <citation type="submission" date="2019-01" db="EMBL/GenBank/DDBJ databases">
        <title>Novel species of Nocardioides.</title>
        <authorList>
            <person name="Liu Q."/>
            <person name="Xin Y.-H."/>
        </authorList>
    </citation>
    <scope>NUCLEOTIDE SEQUENCE [LARGE SCALE GENOMIC DNA]</scope>
    <source>
        <strain evidence="1 2">CGMCC 4.6875</strain>
    </source>
</reference>
<evidence type="ECO:0000313" key="1">
    <source>
        <dbReference type="EMBL" id="RYC04939.1"/>
    </source>
</evidence>
<comment type="caution">
    <text evidence="1">The sequence shown here is derived from an EMBL/GenBank/DDBJ whole genome shotgun (WGS) entry which is preliminary data.</text>
</comment>
<name>A0A4Q2SLM7_9ACTN</name>
<proteinExistence type="predicted"/>
<dbReference type="Pfam" id="PF00805">
    <property type="entry name" value="Pentapeptide"/>
    <property type="match status" value="1"/>
</dbReference>
<dbReference type="Proteomes" id="UP000293291">
    <property type="component" value="Unassembled WGS sequence"/>
</dbReference>
<evidence type="ECO:0000313" key="2">
    <source>
        <dbReference type="Proteomes" id="UP000293291"/>
    </source>
</evidence>
<dbReference type="AlphaFoldDB" id="A0A4Q2SLM7"/>
<dbReference type="Gene3D" id="2.160.20.80">
    <property type="entry name" value="E3 ubiquitin-protein ligase SopA"/>
    <property type="match status" value="1"/>
</dbReference>
<organism evidence="1 2">
    <name type="scientific">Nocardioides ganghwensis</name>
    <dbReference type="NCBI Taxonomy" id="252230"/>
    <lineage>
        <taxon>Bacteria</taxon>
        <taxon>Bacillati</taxon>
        <taxon>Actinomycetota</taxon>
        <taxon>Actinomycetes</taxon>
        <taxon>Propionibacteriales</taxon>
        <taxon>Nocardioidaceae</taxon>
        <taxon>Nocardioides</taxon>
    </lineage>
</organism>
<dbReference type="OrthoDB" id="154708at2"/>
<dbReference type="EMBL" id="SDWU01000001">
    <property type="protein sequence ID" value="RYC04939.1"/>
    <property type="molecule type" value="Genomic_DNA"/>
</dbReference>
<dbReference type="SUPFAM" id="SSF141571">
    <property type="entry name" value="Pentapeptide repeat-like"/>
    <property type="match status" value="1"/>
</dbReference>
<protein>
    <submittedName>
        <fullName evidence="1">Pentapeptide repeat-containing protein</fullName>
    </submittedName>
</protein>
<accession>A0A4Q2SLM7</accession>
<sequence>MRPEQSLPFNCLIPRTSGHSGCYGQAHLRQPVHRGPVHRPALRQRLRDPERLVRRLTPALDHGASPHPCDDPRVASPELSSDCSRCFGLCCVLLPFAASSGFGVDKPSGTPCLNLLPDDRCGIHDTLRQDGWPGCTVFECFGAGQQVSQVTYAGVSWREQDNLGEMAAVLSVMRQLHEMLVHLDEVDRRSPDPAAGPVRKEIELLTAAEPEPLLLVDVDDLHVRVGELLADASDRVRRRWPAAADRTRADLAGRRLSGDLRGWTFRGALLIGADLRGAELDDVDLLGADVRDADVRGCDLSSALFLTQPQVNAARGDVGTALPAGLSRPGHWPA</sequence>
<dbReference type="InterPro" id="IPR001646">
    <property type="entry name" value="5peptide_repeat"/>
</dbReference>
<gene>
    <name evidence="1" type="ORF">EUA07_00070</name>
</gene>